<sequence length="241" mass="24802">MVRRGSRTSGPAVNNTSTSSLSAPSNRWQRSRPHSANSGELKSGGVKSTDSTTSSPTASSLSTSSSPPLSKKLQGSGGKGGRSSSHWRESGGSGRGGGGGGGKSSNSFKDSKFSITNEDFPALPGARGNTQSHGTPNKNGKKGDPRQSNLNPASKLRELATTTDDSGHSSGSRGHSPPLQDTGKFEKKFQKPLHTDTAKRKTASPAKERPPRGSAASKPLRAIQSPLGSNGSTASPNKVRN</sequence>
<dbReference type="EnsemblMetazoa" id="CJA38645.1">
    <property type="protein sequence ID" value="CJA38645.1"/>
    <property type="gene ID" value="WBGene00214492"/>
</dbReference>
<protein>
    <submittedName>
        <fullName evidence="2">Uncharacterized protein</fullName>
    </submittedName>
</protein>
<reference evidence="2" key="2">
    <citation type="submission" date="2022-06" db="UniProtKB">
        <authorList>
            <consortium name="EnsemblMetazoa"/>
        </authorList>
    </citation>
    <scope>IDENTIFICATION</scope>
    <source>
        <strain evidence="2">DF5081</strain>
    </source>
</reference>
<feature type="compositionally biased region" description="Polar residues" evidence="1">
    <location>
        <begin position="226"/>
        <end position="241"/>
    </location>
</feature>
<organism evidence="2 3">
    <name type="scientific">Caenorhabditis japonica</name>
    <dbReference type="NCBI Taxonomy" id="281687"/>
    <lineage>
        <taxon>Eukaryota</taxon>
        <taxon>Metazoa</taxon>
        <taxon>Ecdysozoa</taxon>
        <taxon>Nematoda</taxon>
        <taxon>Chromadorea</taxon>
        <taxon>Rhabditida</taxon>
        <taxon>Rhabditina</taxon>
        <taxon>Rhabditomorpha</taxon>
        <taxon>Rhabditoidea</taxon>
        <taxon>Rhabditidae</taxon>
        <taxon>Peloderinae</taxon>
        <taxon>Caenorhabditis</taxon>
    </lineage>
</organism>
<dbReference type="Proteomes" id="UP000005237">
    <property type="component" value="Unassembled WGS sequence"/>
</dbReference>
<keyword evidence="3" id="KW-1185">Reference proteome</keyword>
<evidence type="ECO:0000256" key="1">
    <source>
        <dbReference type="SAM" id="MobiDB-lite"/>
    </source>
</evidence>
<evidence type="ECO:0000313" key="3">
    <source>
        <dbReference type="Proteomes" id="UP000005237"/>
    </source>
</evidence>
<feature type="compositionally biased region" description="Gly residues" evidence="1">
    <location>
        <begin position="91"/>
        <end position="103"/>
    </location>
</feature>
<reference evidence="3" key="1">
    <citation type="submission" date="2010-08" db="EMBL/GenBank/DDBJ databases">
        <authorList>
            <consortium name="Caenorhabditis japonica Sequencing Consortium"/>
            <person name="Wilson R.K."/>
        </authorList>
    </citation>
    <scope>NUCLEOTIDE SEQUENCE [LARGE SCALE GENOMIC DNA]</scope>
    <source>
        <strain evidence="3">DF5081</strain>
    </source>
</reference>
<proteinExistence type="predicted"/>
<feature type="region of interest" description="Disordered" evidence="1">
    <location>
        <begin position="1"/>
        <end position="241"/>
    </location>
</feature>
<feature type="compositionally biased region" description="Low complexity" evidence="1">
    <location>
        <begin position="161"/>
        <end position="176"/>
    </location>
</feature>
<name>A0A8R1ER38_CAEJA</name>
<feature type="compositionally biased region" description="Polar residues" evidence="1">
    <location>
        <begin position="128"/>
        <end position="138"/>
    </location>
</feature>
<accession>A0A8R1ER38</accession>
<dbReference type="AlphaFoldDB" id="A0A8R1ER38"/>
<feature type="compositionally biased region" description="Polar residues" evidence="1">
    <location>
        <begin position="7"/>
        <end position="40"/>
    </location>
</feature>
<evidence type="ECO:0000313" key="2">
    <source>
        <dbReference type="EnsemblMetazoa" id="CJA38645.1"/>
    </source>
</evidence>
<feature type="compositionally biased region" description="Low complexity" evidence="1">
    <location>
        <begin position="47"/>
        <end position="74"/>
    </location>
</feature>
<feature type="compositionally biased region" description="Basic and acidic residues" evidence="1">
    <location>
        <begin position="183"/>
        <end position="199"/>
    </location>
</feature>